<sequence>MSSGVVPHGGVPVLHAINSELPRRSVEIGVDFSDGWRWFAWAESGATIGTVDDADGVADVVGRAVGAQTAGEAAVALEITKAAYQETLARAGMLARKTVEVHTYAESQLVEVAEQDDGGEPGA</sequence>
<name>A0A495QSF6_9ACTN</name>
<gene>
    <name evidence="1" type="ORF">BZB76_1738</name>
</gene>
<comment type="caution">
    <text evidence="1">The sequence shown here is derived from an EMBL/GenBank/DDBJ whole genome shotgun (WGS) entry which is preliminary data.</text>
</comment>
<evidence type="ECO:0000313" key="1">
    <source>
        <dbReference type="EMBL" id="RKS76383.1"/>
    </source>
</evidence>
<evidence type="ECO:0000313" key="2">
    <source>
        <dbReference type="Proteomes" id="UP000274601"/>
    </source>
</evidence>
<organism evidence="1 2">
    <name type="scientific">Actinomadura pelletieri DSM 43383</name>
    <dbReference type="NCBI Taxonomy" id="1120940"/>
    <lineage>
        <taxon>Bacteria</taxon>
        <taxon>Bacillati</taxon>
        <taxon>Actinomycetota</taxon>
        <taxon>Actinomycetes</taxon>
        <taxon>Streptosporangiales</taxon>
        <taxon>Thermomonosporaceae</taxon>
        <taxon>Actinomadura</taxon>
    </lineage>
</organism>
<dbReference type="EMBL" id="RBWU01000002">
    <property type="protein sequence ID" value="RKS76383.1"/>
    <property type="molecule type" value="Genomic_DNA"/>
</dbReference>
<accession>A0A495QSF6</accession>
<dbReference type="Proteomes" id="UP000274601">
    <property type="component" value="Unassembled WGS sequence"/>
</dbReference>
<reference evidence="1 2" key="1">
    <citation type="submission" date="2018-10" db="EMBL/GenBank/DDBJ databases">
        <title>Genomic Encyclopedia of Archaeal and Bacterial Type Strains, Phase II (KMG-II): from individual species to whole genera.</title>
        <authorList>
            <person name="Goeker M."/>
        </authorList>
    </citation>
    <scope>NUCLEOTIDE SEQUENCE [LARGE SCALE GENOMIC DNA]</scope>
    <source>
        <strain evidence="1 2">DSM 43383</strain>
    </source>
</reference>
<dbReference type="AlphaFoldDB" id="A0A495QSF6"/>
<keyword evidence="2" id="KW-1185">Reference proteome</keyword>
<protein>
    <submittedName>
        <fullName evidence="1">Uncharacterized protein</fullName>
    </submittedName>
</protein>
<proteinExistence type="predicted"/>